<dbReference type="Pfam" id="PF00787">
    <property type="entry name" value="PX"/>
    <property type="match status" value="1"/>
</dbReference>
<comment type="caution">
    <text evidence="2">The sequence shown here is derived from an EMBL/GenBank/DDBJ whole genome shotgun (WGS) entry which is preliminary data.</text>
</comment>
<proteinExistence type="predicted"/>
<dbReference type="InterPro" id="IPR036871">
    <property type="entry name" value="PX_dom_sf"/>
</dbReference>
<gene>
    <name evidence="3" type="ORF">AYI69_g3924</name>
    <name evidence="2" type="ORF">AYI69_g7826</name>
</gene>
<dbReference type="OrthoDB" id="10254720at2759"/>
<dbReference type="PROSITE" id="PS50195">
    <property type="entry name" value="PX"/>
    <property type="match status" value="1"/>
</dbReference>
<dbReference type="InterPro" id="IPR001683">
    <property type="entry name" value="PX_dom"/>
</dbReference>
<name>A0A1R1XPC7_9FUNG</name>
<dbReference type="GO" id="GO:0035091">
    <property type="term" value="F:phosphatidylinositol binding"/>
    <property type="evidence" value="ECO:0007669"/>
    <property type="project" value="InterPro"/>
</dbReference>
<dbReference type="EMBL" id="LSSM01003879">
    <property type="protein sequence ID" value="OMJ16487.1"/>
    <property type="molecule type" value="Genomic_DNA"/>
</dbReference>
<keyword evidence="4" id="KW-1185">Reference proteome</keyword>
<evidence type="ECO:0000313" key="2">
    <source>
        <dbReference type="EMBL" id="OMJ16487.1"/>
    </source>
</evidence>
<evidence type="ECO:0000259" key="1">
    <source>
        <dbReference type="PROSITE" id="PS50195"/>
    </source>
</evidence>
<evidence type="ECO:0000313" key="4">
    <source>
        <dbReference type="Proteomes" id="UP000187429"/>
    </source>
</evidence>
<evidence type="ECO:0000313" key="3">
    <source>
        <dbReference type="EMBL" id="OMJ26668.1"/>
    </source>
</evidence>
<dbReference type="EMBL" id="LSSM01001423">
    <property type="protein sequence ID" value="OMJ26668.1"/>
    <property type="molecule type" value="Genomic_DNA"/>
</dbReference>
<feature type="domain" description="PX" evidence="1">
    <location>
        <begin position="1"/>
        <end position="67"/>
    </location>
</feature>
<dbReference type="SUPFAM" id="SSF64268">
    <property type="entry name" value="PX domain"/>
    <property type="match status" value="1"/>
</dbReference>
<sequence>MLTVKYPLFKSRIPQLPPKRVLRNFDPQFLQKREQSLQYFLAYVVLHPILGSSVYTEMWFTSNNSTSCNPIIPPTP</sequence>
<protein>
    <recommendedName>
        <fullName evidence="1">PX domain-containing protein</fullName>
    </recommendedName>
</protein>
<dbReference type="AlphaFoldDB" id="A0A1R1XPC7"/>
<reference evidence="4" key="2">
    <citation type="submission" date="2017-01" db="EMBL/GenBank/DDBJ databases">
        <authorList>
            <person name="Wang Y."/>
            <person name="White M."/>
            <person name="Kvist S."/>
            <person name="Moncalvo J.-M."/>
        </authorList>
    </citation>
    <scope>NUCLEOTIDE SEQUENCE [LARGE SCALE GENOMIC DNA]</scope>
    <source>
        <strain evidence="4">ID-206-W2</strain>
    </source>
</reference>
<dbReference type="Proteomes" id="UP000187429">
    <property type="component" value="Unassembled WGS sequence"/>
</dbReference>
<organism evidence="2 4">
    <name type="scientific">Smittium culicis</name>
    <dbReference type="NCBI Taxonomy" id="133412"/>
    <lineage>
        <taxon>Eukaryota</taxon>
        <taxon>Fungi</taxon>
        <taxon>Fungi incertae sedis</taxon>
        <taxon>Zoopagomycota</taxon>
        <taxon>Kickxellomycotina</taxon>
        <taxon>Harpellomycetes</taxon>
        <taxon>Harpellales</taxon>
        <taxon>Legeriomycetaceae</taxon>
        <taxon>Smittium</taxon>
    </lineage>
</organism>
<reference evidence="2" key="1">
    <citation type="submission" date="2017-01" db="EMBL/GenBank/DDBJ databases">
        <authorList>
            <person name="Mah S.A."/>
            <person name="Swanson W.J."/>
            <person name="Moy G.W."/>
            <person name="Vacquier V.D."/>
        </authorList>
    </citation>
    <scope>NUCLEOTIDE SEQUENCE [LARGE SCALE GENOMIC DNA]</scope>
    <source>
        <strain evidence="2">ID-206-W2</strain>
    </source>
</reference>
<dbReference type="Gene3D" id="3.30.1520.10">
    <property type="entry name" value="Phox-like domain"/>
    <property type="match status" value="1"/>
</dbReference>
<accession>A0A1R1XPC7</accession>